<dbReference type="RefSeq" id="WP_385875401.1">
    <property type="nucleotide sequence ID" value="NZ_JBHLXE010000013.1"/>
</dbReference>
<keyword evidence="2" id="KW-0378">Hydrolase</keyword>
<dbReference type="Pfam" id="PF07969">
    <property type="entry name" value="Amidohydro_3"/>
    <property type="match status" value="1"/>
</dbReference>
<dbReference type="InterPro" id="IPR051781">
    <property type="entry name" value="Metallo-dep_Hydrolase"/>
</dbReference>
<reference evidence="2 3" key="1">
    <citation type="submission" date="2024-09" db="EMBL/GenBank/DDBJ databases">
        <authorList>
            <person name="Sun Q."/>
            <person name="Mori K."/>
        </authorList>
    </citation>
    <scope>NUCLEOTIDE SEQUENCE [LARGE SCALE GENOMIC DNA]</scope>
    <source>
        <strain evidence="2 3">CCM 8545</strain>
    </source>
</reference>
<evidence type="ECO:0000313" key="2">
    <source>
        <dbReference type="EMBL" id="MFC0178597.1"/>
    </source>
</evidence>
<sequence length="384" mass="42486">MLITDANIVLENEVIFGTIEFENGIIKSIEQGKSYTPSAQSVGNAYIIPGLIELHTDNLDKFFMPRPGVDWPGFSAMQSHDALMIASGITTVFDAISIGDERDGGHRLTNLTKMLDAINYANEHNLTRAMHLIHLRCELPSEHTLPLFEFLSEKEDISLVSLMDHSPGQRQYTSLAKYREYFQGKYHMTNEEMALYEMRSKEKADQYSAINRLKISQSCKDLGIVLASHDDATIAHVDESRDVGCTIAEFPTTFEAALHSKELGLSALMGAPNVIRGGSHSGNLSASHLASKGALDILSSDYYPQSLLQAAFEVYLDNANSYDLPSAINLVTANPAKALNLYDRGQIAVGKRADLVIFDVHSHNIDHSKHAFIKEVFTHGIKVF</sequence>
<comment type="caution">
    <text evidence="2">The sequence shown here is derived from an EMBL/GenBank/DDBJ whole genome shotgun (WGS) entry which is preliminary data.</text>
</comment>
<dbReference type="EMBL" id="JBHLXE010000013">
    <property type="protein sequence ID" value="MFC0178597.1"/>
    <property type="molecule type" value="Genomic_DNA"/>
</dbReference>
<dbReference type="Proteomes" id="UP001589758">
    <property type="component" value="Unassembled WGS sequence"/>
</dbReference>
<dbReference type="InterPro" id="IPR011059">
    <property type="entry name" value="Metal-dep_hydrolase_composite"/>
</dbReference>
<name>A0ABV6C6K8_9GAMM</name>
<dbReference type="InterPro" id="IPR012696">
    <property type="entry name" value="PhnM"/>
</dbReference>
<proteinExistence type="predicted"/>
<dbReference type="InterPro" id="IPR032466">
    <property type="entry name" value="Metal_Hydrolase"/>
</dbReference>
<dbReference type="PIRSF" id="PIRSF038971">
    <property type="entry name" value="PhnM"/>
    <property type="match status" value="1"/>
</dbReference>
<dbReference type="PANTHER" id="PTHR43135">
    <property type="entry name" value="ALPHA-D-RIBOSE 1-METHYLPHOSPHONATE 5-TRIPHOSPHATE DIPHOSPHATASE"/>
    <property type="match status" value="1"/>
</dbReference>
<gene>
    <name evidence="2" type="primary">phnM</name>
    <name evidence="2" type="ORF">ACFFIT_00520</name>
</gene>
<feature type="domain" description="Amidohydrolase 3" evidence="1">
    <location>
        <begin position="289"/>
        <end position="367"/>
    </location>
</feature>
<evidence type="ECO:0000313" key="3">
    <source>
        <dbReference type="Proteomes" id="UP001589758"/>
    </source>
</evidence>
<dbReference type="Gene3D" id="3.20.20.140">
    <property type="entry name" value="Metal-dependent hydrolases"/>
    <property type="match status" value="2"/>
</dbReference>
<dbReference type="PANTHER" id="PTHR43135:SF3">
    <property type="entry name" value="ALPHA-D-RIBOSE 1-METHYLPHOSPHONATE 5-TRIPHOSPHATE DIPHOSPHATASE"/>
    <property type="match status" value="1"/>
</dbReference>
<dbReference type="NCBIfam" id="NF011990">
    <property type="entry name" value="PRK15446.2-6"/>
    <property type="match status" value="1"/>
</dbReference>
<dbReference type="GO" id="GO:0016787">
    <property type="term" value="F:hydrolase activity"/>
    <property type="evidence" value="ECO:0007669"/>
    <property type="project" value="UniProtKB-KW"/>
</dbReference>
<keyword evidence="3" id="KW-1185">Reference proteome</keyword>
<accession>A0ABV6C6K8</accession>
<dbReference type="NCBIfam" id="TIGR02318">
    <property type="entry name" value="phosphono_phnM"/>
    <property type="match status" value="1"/>
</dbReference>
<dbReference type="SUPFAM" id="SSF51338">
    <property type="entry name" value="Composite domain of metallo-dependent hydrolases"/>
    <property type="match status" value="1"/>
</dbReference>
<dbReference type="Gene3D" id="2.30.40.10">
    <property type="entry name" value="Urease, subunit C, domain 1"/>
    <property type="match status" value="2"/>
</dbReference>
<dbReference type="NCBIfam" id="NF011981">
    <property type="entry name" value="PRK15446.1-2"/>
    <property type="match status" value="1"/>
</dbReference>
<evidence type="ECO:0000259" key="1">
    <source>
        <dbReference type="Pfam" id="PF07969"/>
    </source>
</evidence>
<organism evidence="2 3">
    <name type="scientific">Thorsellia kenyensis</name>
    <dbReference type="NCBI Taxonomy" id="1549888"/>
    <lineage>
        <taxon>Bacteria</taxon>
        <taxon>Pseudomonadati</taxon>
        <taxon>Pseudomonadota</taxon>
        <taxon>Gammaproteobacteria</taxon>
        <taxon>Enterobacterales</taxon>
        <taxon>Thorselliaceae</taxon>
        <taxon>Thorsellia</taxon>
    </lineage>
</organism>
<dbReference type="SUPFAM" id="SSF51556">
    <property type="entry name" value="Metallo-dependent hydrolases"/>
    <property type="match status" value="1"/>
</dbReference>
<protein>
    <submittedName>
        <fullName evidence="2">Alpha-D-ribose 1-methylphosphonate 5-triphosphate diphosphatase</fullName>
        <ecNumber evidence="2">3.6.1.63</ecNumber>
    </submittedName>
</protein>
<dbReference type="EC" id="3.6.1.63" evidence="2"/>
<dbReference type="CDD" id="cd01306">
    <property type="entry name" value="PhnM"/>
    <property type="match status" value="1"/>
</dbReference>
<dbReference type="InterPro" id="IPR013108">
    <property type="entry name" value="Amidohydro_3"/>
</dbReference>
<dbReference type="NCBIfam" id="NF011984">
    <property type="entry name" value="PRK15446.1-5"/>
    <property type="match status" value="1"/>
</dbReference>